<dbReference type="Pfam" id="PF13828">
    <property type="entry name" value="DUF4190"/>
    <property type="match status" value="1"/>
</dbReference>
<protein>
    <recommendedName>
        <fullName evidence="3">DUF4190 domain-containing protein</fullName>
    </recommendedName>
</protein>
<dbReference type="EMBL" id="JACHVU010000018">
    <property type="protein sequence ID" value="MBB2993500.1"/>
    <property type="molecule type" value="Genomic_DNA"/>
</dbReference>
<sequence>MTSPDNDPDRAESSGPASGGSEPSSAGYEAPPIEQTQNPATTPDPAQDDTPPQGYTPPPAYSPPTYVPPTPGYDQPPHTPMSGYPPPGDFSGQAYPPPPPSGFAPPYPDAGPPPYPAPPYPGPGYGAAGYPSPPGYGAPGFGTPGYPPSPYGAMPNGYPGGDYGYGAPAPQGSNGLAVGSLVASLIAIPLNLACFSGTVASIVAIVLGIVALGQIKKTGQGGKEMAIAGTAIGALGLLGAFVLALLIAAV</sequence>
<evidence type="ECO:0000313" key="4">
    <source>
        <dbReference type="EMBL" id="MBB2993500.1"/>
    </source>
</evidence>
<name>A0A839QC24_MYCIR</name>
<feature type="compositionally biased region" description="Pro residues" evidence="1">
    <location>
        <begin position="77"/>
        <end position="88"/>
    </location>
</feature>
<keyword evidence="2" id="KW-0472">Membrane</keyword>
<evidence type="ECO:0000259" key="3">
    <source>
        <dbReference type="Pfam" id="PF13828"/>
    </source>
</evidence>
<dbReference type="AlphaFoldDB" id="A0A839QC24"/>
<feature type="region of interest" description="Disordered" evidence="1">
    <location>
        <begin position="1"/>
        <end position="115"/>
    </location>
</feature>
<evidence type="ECO:0000313" key="5">
    <source>
        <dbReference type="Proteomes" id="UP000550501"/>
    </source>
</evidence>
<comment type="caution">
    <text evidence="4">The sequence shown here is derived from an EMBL/GenBank/DDBJ whole genome shotgun (WGS) entry which is preliminary data.</text>
</comment>
<feature type="compositionally biased region" description="Pro residues" evidence="1">
    <location>
        <begin position="95"/>
        <end position="115"/>
    </location>
</feature>
<evidence type="ECO:0000256" key="2">
    <source>
        <dbReference type="SAM" id="Phobius"/>
    </source>
</evidence>
<feature type="compositionally biased region" description="Low complexity" evidence="1">
    <location>
        <begin position="39"/>
        <end position="53"/>
    </location>
</feature>
<dbReference type="Proteomes" id="UP000550501">
    <property type="component" value="Unassembled WGS sequence"/>
</dbReference>
<dbReference type="InterPro" id="IPR025241">
    <property type="entry name" value="DUF4190"/>
</dbReference>
<evidence type="ECO:0000256" key="1">
    <source>
        <dbReference type="SAM" id="MobiDB-lite"/>
    </source>
</evidence>
<feature type="compositionally biased region" description="Pro residues" evidence="1">
    <location>
        <begin position="54"/>
        <end position="71"/>
    </location>
</feature>
<dbReference type="RefSeq" id="WP_183473691.1">
    <property type="nucleotide sequence ID" value="NZ_JACHVU010000018.1"/>
</dbReference>
<gene>
    <name evidence="4" type="ORF">FHR72_005010</name>
</gene>
<feature type="compositionally biased region" description="Low complexity" evidence="1">
    <location>
        <begin position="13"/>
        <end position="27"/>
    </location>
</feature>
<feature type="domain" description="DUF4190" evidence="3">
    <location>
        <begin position="176"/>
        <end position="242"/>
    </location>
</feature>
<feature type="transmembrane region" description="Helical" evidence="2">
    <location>
        <begin position="190"/>
        <end position="213"/>
    </location>
</feature>
<accession>A0A839QC24</accession>
<proteinExistence type="predicted"/>
<reference evidence="4 5" key="1">
    <citation type="submission" date="2020-08" db="EMBL/GenBank/DDBJ databases">
        <title>The Agave Microbiome: Exploring the role of microbial communities in plant adaptations to desert environments.</title>
        <authorList>
            <person name="Partida-Martinez L.P."/>
        </authorList>
    </citation>
    <scope>NUCLEOTIDE SEQUENCE [LARGE SCALE GENOMIC DNA]</scope>
    <source>
        <strain evidence="4 5">AT2.18</strain>
    </source>
</reference>
<feature type="transmembrane region" description="Helical" evidence="2">
    <location>
        <begin position="225"/>
        <end position="249"/>
    </location>
</feature>
<organism evidence="4 5">
    <name type="scientific">Mycolicibacterium iranicum</name>
    <name type="common">Mycobacterium iranicum</name>
    <dbReference type="NCBI Taxonomy" id="912594"/>
    <lineage>
        <taxon>Bacteria</taxon>
        <taxon>Bacillati</taxon>
        <taxon>Actinomycetota</taxon>
        <taxon>Actinomycetes</taxon>
        <taxon>Mycobacteriales</taxon>
        <taxon>Mycobacteriaceae</taxon>
        <taxon>Mycolicibacterium</taxon>
    </lineage>
</organism>
<keyword evidence="2" id="KW-0812">Transmembrane</keyword>
<keyword evidence="5" id="KW-1185">Reference proteome</keyword>
<keyword evidence="2" id="KW-1133">Transmembrane helix</keyword>